<evidence type="ECO:0000313" key="3">
    <source>
        <dbReference type="Proteomes" id="UP001597104"/>
    </source>
</evidence>
<dbReference type="EMBL" id="JBHTIO010000055">
    <property type="protein sequence ID" value="MFD0898513.1"/>
    <property type="molecule type" value="Genomic_DNA"/>
</dbReference>
<dbReference type="RefSeq" id="WP_137636831.1">
    <property type="nucleotide sequence ID" value="NZ_BJDN01000003.1"/>
</dbReference>
<dbReference type="InterPro" id="IPR009693">
    <property type="entry name" value="Glucitol_operon_activator"/>
</dbReference>
<keyword evidence="1" id="KW-1133">Transmembrane helix</keyword>
<accession>A0ABW3EHU2</accession>
<name>A0ABW3EHU2_9LACO</name>
<proteinExistence type="predicted"/>
<evidence type="ECO:0000313" key="2">
    <source>
        <dbReference type="EMBL" id="MFD0898513.1"/>
    </source>
</evidence>
<dbReference type="Proteomes" id="UP001597104">
    <property type="component" value="Unassembled WGS sequence"/>
</dbReference>
<keyword evidence="1" id="KW-0472">Membrane</keyword>
<comment type="caution">
    <text evidence="2">The sequence shown here is derived from an EMBL/GenBank/DDBJ whole genome shotgun (WGS) entry which is preliminary data.</text>
</comment>
<keyword evidence="3" id="KW-1185">Reference proteome</keyword>
<dbReference type="Pfam" id="PF06923">
    <property type="entry name" value="GutM"/>
    <property type="match status" value="1"/>
</dbReference>
<feature type="transmembrane region" description="Helical" evidence="1">
    <location>
        <begin position="6"/>
        <end position="29"/>
    </location>
</feature>
<gene>
    <name evidence="2" type="ORF">ACFQZ7_12390</name>
</gene>
<reference evidence="3" key="1">
    <citation type="journal article" date="2019" name="Int. J. Syst. Evol. Microbiol.">
        <title>The Global Catalogue of Microorganisms (GCM) 10K type strain sequencing project: providing services to taxonomists for standard genome sequencing and annotation.</title>
        <authorList>
            <consortium name="The Broad Institute Genomics Platform"/>
            <consortium name="The Broad Institute Genome Sequencing Center for Infectious Disease"/>
            <person name="Wu L."/>
            <person name="Ma J."/>
        </authorList>
    </citation>
    <scope>NUCLEOTIDE SEQUENCE [LARGE SCALE GENOMIC DNA]</scope>
    <source>
        <strain evidence="3">CCM 8925</strain>
    </source>
</reference>
<keyword evidence="1" id="KW-0812">Transmembrane</keyword>
<sequence length="128" mass="14371">MSGAGLIIFLLIIIVLKQFTSILNSKLYVREYKDIIKNNSHGYFGVGTFQPKLGIGQVCLIVIDDQNIIRECRLINGLSIFAKFHQYVPVIDQSTESEAVLNDKHRKVLYQAVQNASNARTKSQRGSS</sequence>
<evidence type="ECO:0000256" key="1">
    <source>
        <dbReference type="SAM" id="Phobius"/>
    </source>
</evidence>
<protein>
    <submittedName>
        <fullName evidence="2">Transcriptional regulator GutM</fullName>
    </submittedName>
</protein>
<organism evidence="2 3">
    <name type="scientific">Loigolactobacillus binensis</name>
    <dbReference type="NCBI Taxonomy" id="2559922"/>
    <lineage>
        <taxon>Bacteria</taxon>
        <taxon>Bacillati</taxon>
        <taxon>Bacillota</taxon>
        <taxon>Bacilli</taxon>
        <taxon>Lactobacillales</taxon>
        <taxon>Lactobacillaceae</taxon>
        <taxon>Loigolactobacillus</taxon>
    </lineage>
</organism>